<protein>
    <submittedName>
        <fullName evidence="3">Uncharacterized protein</fullName>
    </submittedName>
</protein>
<accession>A0AAD2D3P4</accession>
<proteinExistence type="predicted"/>
<feature type="transmembrane region" description="Helical" evidence="2">
    <location>
        <begin position="122"/>
        <end position="144"/>
    </location>
</feature>
<keyword evidence="2" id="KW-0472">Membrane</keyword>
<evidence type="ECO:0000256" key="2">
    <source>
        <dbReference type="SAM" id="Phobius"/>
    </source>
</evidence>
<organism evidence="3 4">
    <name type="scientific">Euplotes crassus</name>
    <dbReference type="NCBI Taxonomy" id="5936"/>
    <lineage>
        <taxon>Eukaryota</taxon>
        <taxon>Sar</taxon>
        <taxon>Alveolata</taxon>
        <taxon>Ciliophora</taxon>
        <taxon>Intramacronucleata</taxon>
        <taxon>Spirotrichea</taxon>
        <taxon>Hypotrichia</taxon>
        <taxon>Euplotida</taxon>
        <taxon>Euplotidae</taxon>
        <taxon>Moneuplotes</taxon>
    </lineage>
</organism>
<dbReference type="EMBL" id="CAMPGE010020705">
    <property type="protein sequence ID" value="CAI2378921.1"/>
    <property type="molecule type" value="Genomic_DNA"/>
</dbReference>
<comment type="caution">
    <text evidence="3">The sequence shown here is derived from an EMBL/GenBank/DDBJ whole genome shotgun (WGS) entry which is preliminary data.</text>
</comment>
<name>A0AAD2D3P4_EUPCR</name>
<dbReference type="AlphaFoldDB" id="A0AAD2D3P4"/>
<feature type="region of interest" description="Disordered" evidence="1">
    <location>
        <begin position="173"/>
        <end position="205"/>
    </location>
</feature>
<dbReference type="Proteomes" id="UP001295684">
    <property type="component" value="Unassembled WGS sequence"/>
</dbReference>
<gene>
    <name evidence="3" type="ORF">ECRASSUSDP1_LOCUS20321</name>
</gene>
<keyword evidence="2" id="KW-0812">Transmembrane</keyword>
<evidence type="ECO:0000313" key="3">
    <source>
        <dbReference type="EMBL" id="CAI2378921.1"/>
    </source>
</evidence>
<sequence>MQGIPQVSNPPDALQDALKKATVVNVVFVLLAAGAIGYMFYLFNIEYYLSFSDLLNFYLALCVANVLFIVLYLAMPKNQTLNSSGVAIVAILLFLFHFMIGLLWLIDFLRKLRFLYEEDYKLFIPFIISGFVQAIMNAVTLWVYNVRRKLITWSQANQGGYAQILNSPPANPGHQDFQVPTGEPLGAMPTGQAAQINRSGLHEDP</sequence>
<evidence type="ECO:0000313" key="4">
    <source>
        <dbReference type="Proteomes" id="UP001295684"/>
    </source>
</evidence>
<reference evidence="3" key="1">
    <citation type="submission" date="2023-07" db="EMBL/GenBank/DDBJ databases">
        <authorList>
            <consortium name="AG Swart"/>
            <person name="Singh M."/>
            <person name="Singh A."/>
            <person name="Seah K."/>
            <person name="Emmerich C."/>
        </authorList>
    </citation>
    <scope>NUCLEOTIDE SEQUENCE</scope>
    <source>
        <strain evidence="3">DP1</strain>
    </source>
</reference>
<feature type="transmembrane region" description="Helical" evidence="2">
    <location>
        <begin position="55"/>
        <end position="74"/>
    </location>
</feature>
<feature type="transmembrane region" description="Helical" evidence="2">
    <location>
        <begin position="86"/>
        <end position="106"/>
    </location>
</feature>
<evidence type="ECO:0000256" key="1">
    <source>
        <dbReference type="SAM" id="MobiDB-lite"/>
    </source>
</evidence>
<keyword evidence="2" id="KW-1133">Transmembrane helix</keyword>
<keyword evidence="4" id="KW-1185">Reference proteome</keyword>
<feature type="transmembrane region" description="Helical" evidence="2">
    <location>
        <begin position="21"/>
        <end position="43"/>
    </location>
</feature>